<protein>
    <submittedName>
        <fullName evidence="1">Uncharacterized protein</fullName>
    </submittedName>
</protein>
<organism evidence="1">
    <name type="scientific">mine drainage metagenome</name>
    <dbReference type="NCBI Taxonomy" id="410659"/>
    <lineage>
        <taxon>unclassified sequences</taxon>
        <taxon>metagenomes</taxon>
        <taxon>ecological metagenomes</taxon>
    </lineage>
</organism>
<dbReference type="AlphaFoldDB" id="A0A1J5U0M5"/>
<gene>
    <name evidence="1" type="ORF">GALL_20680</name>
</gene>
<accession>A0A1J5U0M5</accession>
<evidence type="ECO:0000313" key="1">
    <source>
        <dbReference type="EMBL" id="OIR17846.1"/>
    </source>
</evidence>
<dbReference type="EMBL" id="MLJW01000004">
    <property type="protein sequence ID" value="OIR17846.1"/>
    <property type="molecule type" value="Genomic_DNA"/>
</dbReference>
<comment type="caution">
    <text evidence="1">The sequence shown here is derived from an EMBL/GenBank/DDBJ whole genome shotgun (WGS) entry which is preliminary data.</text>
</comment>
<reference evidence="1" key="1">
    <citation type="submission" date="2016-10" db="EMBL/GenBank/DDBJ databases">
        <title>Sequence of Gallionella enrichment culture.</title>
        <authorList>
            <person name="Poehlein A."/>
            <person name="Muehling M."/>
            <person name="Daniel R."/>
        </authorList>
    </citation>
    <scope>NUCLEOTIDE SEQUENCE</scope>
</reference>
<sequence>MNSVNSTTLVPFASDGTCFNPTLRCPKSGKYTVGESGKEITFDDFSAALEHIMMMYTPRWRRPNQAGDWEIVSTIKWELIPQKYL</sequence>
<name>A0A1J5U0M5_9ZZZZ</name>
<proteinExistence type="predicted"/>